<accession>A0A1R3IKY9</accession>
<feature type="signal peptide" evidence="1">
    <location>
        <begin position="1"/>
        <end position="18"/>
    </location>
</feature>
<dbReference type="EMBL" id="AWWV01009901">
    <property type="protein sequence ID" value="OMO83216.1"/>
    <property type="molecule type" value="Genomic_DNA"/>
</dbReference>
<name>A0A1R3IKY9_COCAP</name>
<gene>
    <name evidence="2" type="ORF">CCACVL1_11504</name>
</gene>
<organism evidence="2 3">
    <name type="scientific">Corchorus capsularis</name>
    <name type="common">Jute</name>
    <dbReference type="NCBI Taxonomy" id="210143"/>
    <lineage>
        <taxon>Eukaryota</taxon>
        <taxon>Viridiplantae</taxon>
        <taxon>Streptophyta</taxon>
        <taxon>Embryophyta</taxon>
        <taxon>Tracheophyta</taxon>
        <taxon>Spermatophyta</taxon>
        <taxon>Magnoliopsida</taxon>
        <taxon>eudicotyledons</taxon>
        <taxon>Gunneridae</taxon>
        <taxon>Pentapetalae</taxon>
        <taxon>rosids</taxon>
        <taxon>malvids</taxon>
        <taxon>Malvales</taxon>
        <taxon>Malvaceae</taxon>
        <taxon>Grewioideae</taxon>
        <taxon>Apeibeae</taxon>
        <taxon>Corchorus</taxon>
    </lineage>
</organism>
<proteinExistence type="predicted"/>
<dbReference type="AlphaFoldDB" id="A0A1R3IKY9"/>
<sequence length="106" mass="11357">MASLISLNLLLFHLLIVASPLIVLCSSAAAYNGQSPKVEKKPIMKASTPQIEIEDDQIGDSASMVFAPPYGLPSLPQFPPFPFIPATPLFDSPPTPPSQLVQEETP</sequence>
<keyword evidence="1" id="KW-0732">Signal</keyword>
<evidence type="ECO:0000256" key="1">
    <source>
        <dbReference type="SAM" id="SignalP"/>
    </source>
</evidence>
<feature type="chain" id="PRO_5012616351" description="Hydroxyproline-rich glycoprotein family protein" evidence="1">
    <location>
        <begin position="19"/>
        <end position="106"/>
    </location>
</feature>
<reference evidence="2 3" key="1">
    <citation type="submission" date="2013-09" db="EMBL/GenBank/DDBJ databases">
        <title>Corchorus capsularis genome sequencing.</title>
        <authorList>
            <person name="Alam M."/>
            <person name="Haque M.S."/>
            <person name="Islam M.S."/>
            <person name="Emdad E.M."/>
            <person name="Islam M.M."/>
            <person name="Ahmed B."/>
            <person name="Halim A."/>
            <person name="Hossen Q.M.M."/>
            <person name="Hossain M.Z."/>
            <person name="Ahmed R."/>
            <person name="Khan M.M."/>
            <person name="Islam R."/>
            <person name="Rashid M.M."/>
            <person name="Khan S.A."/>
            <person name="Rahman M.S."/>
            <person name="Alam M."/>
        </authorList>
    </citation>
    <scope>NUCLEOTIDE SEQUENCE [LARGE SCALE GENOMIC DNA]</scope>
    <source>
        <strain evidence="3">cv. CVL-1</strain>
        <tissue evidence="2">Whole seedling</tissue>
    </source>
</reference>
<evidence type="ECO:0000313" key="3">
    <source>
        <dbReference type="Proteomes" id="UP000188268"/>
    </source>
</evidence>
<dbReference type="Proteomes" id="UP000188268">
    <property type="component" value="Unassembled WGS sequence"/>
</dbReference>
<dbReference type="Gramene" id="OMO83216">
    <property type="protein sequence ID" value="OMO83216"/>
    <property type="gene ID" value="CCACVL1_11504"/>
</dbReference>
<comment type="caution">
    <text evidence="2">The sequence shown here is derived from an EMBL/GenBank/DDBJ whole genome shotgun (WGS) entry which is preliminary data.</text>
</comment>
<protein>
    <recommendedName>
        <fullName evidence="4">Hydroxyproline-rich glycoprotein family protein</fullName>
    </recommendedName>
</protein>
<keyword evidence="3" id="KW-1185">Reference proteome</keyword>
<evidence type="ECO:0008006" key="4">
    <source>
        <dbReference type="Google" id="ProtNLM"/>
    </source>
</evidence>
<evidence type="ECO:0000313" key="2">
    <source>
        <dbReference type="EMBL" id="OMO83216.1"/>
    </source>
</evidence>